<proteinExistence type="predicted"/>
<feature type="compositionally biased region" description="Polar residues" evidence="1">
    <location>
        <begin position="176"/>
        <end position="197"/>
    </location>
</feature>
<keyword evidence="3" id="KW-1185">Reference proteome</keyword>
<evidence type="ECO:0000313" key="3">
    <source>
        <dbReference type="Proteomes" id="UP000636505"/>
    </source>
</evidence>
<feature type="compositionally biased region" description="Low complexity" evidence="1">
    <location>
        <begin position="1"/>
        <end position="21"/>
    </location>
</feature>
<dbReference type="Proteomes" id="UP000636505">
    <property type="component" value="Unassembled WGS sequence"/>
</dbReference>
<feature type="compositionally biased region" description="Low complexity" evidence="1">
    <location>
        <begin position="202"/>
        <end position="219"/>
    </location>
</feature>
<sequence>MSSAASRPHNSPEPSSENSNRQAADLSQPPVRPTLMSPPSRPAPPPEPAQVQPAAADEALSAQPDTSPQFPDQPLESQPRQSPISPPSEPMQYRAIGLLRGRYIPSEEQFNRGDILTQDESTIDAVLLGRVTSLIKKHIDLDSDHLWVVYPRTFQREEDTPALHVQIVGVWEPETLSTNENQDEATVSATADGSAQEQAKLPAETQVAAPAAEAPTTSENEQANYFSIRGEITKYVEDKEEITVNIVQKAKKDNKPKRPFRLTVSGRLEGKTIGYFWDLKVERQGRELVLQEGKSIAVVPPKKKPKSQGGGRQRFSRSDRKPPDRSRSGRSETPKPTPKPALKSQAQAQGQSRGQSEPPEESAD</sequence>
<name>A0A8J7AU37_9CYAN</name>
<protein>
    <submittedName>
        <fullName evidence="2">Uncharacterized protein</fullName>
    </submittedName>
</protein>
<feature type="compositionally biased region" description="Low complexity" evidence="1">
    <location>
        <begin position="344"/>
        <end position="356"/>
    </location>
</feature>
<feature type="compositionally biased region" description="Pro residues" evidence="1">
    <location>
        <begin position="39"/>
        <end position="48"/>
    </location>
</feature>
<dbReference type="EMBL" id="JADEXG010000008">
    <property type="protein sequence ID" value="MBE9076653.1"/>
    <property type="molecule type" value="Genomic_DNA"/>
</dbReference>
<gene>
    <name evidence="2" type="ORF">IQ241_04965</name>
</gene>
<accession>A0A8J7AU37</accession>
<organism evidence="2 3">
    <name type="scientific">Vasconcelosia minhoensis LEGE 07310</name>
    <dbReference type="NCBI Taxonomy" id="915328"/>
    <lineage>
        <taxon>Bacteria</taxon>
        <taxon>Bacillati</taxon>
        <taxon>Cyanobacteriota</taxon>
        <taxon>Cyanophyceae</taxon>
        <taxon>Nodosilineales</taxon>
        <taxon>Cymatolegaceae</taxon>
        <taxon>Vasconcelosia</taxon>
        <taxon>Vasconcelosia minhoensis</taxon>
    </lineage>
</organism>
<feature type="region of interest" description="Disordered" evidence="1">
    <location>
        <begin position="296"/>
        <end position="364"/>
    </location>
</feature>
<comment type="caution">
    <text evidence="2">The sequence shown here is derived from an EMBL/GenBank/DDBJ whole genome shotgun (WGS) entry which is preliminary data.</text>
</comment>
<reference evidence="2" key="1">
    <citation type="submission" date="2020-10" db="EMBL/GenBank/DDBJ databases">
        <authorList>
            <person name="Castelo-Branco R."/>
            <person name="Eusebio N."/>
            <person name="Adriana R."/>
            <person name="Vieira A."/>
            <person name="Brugerolle De Fraissinette N."/>
            <person name="Rezende De Castro R."/>
            <person name="Schneider M.P."/>
            <person name="Vasconcelos V."/>
            <person name="Leao P.N."/>
        </authorList>
    </citation>
    <scope>NUCLEOTIDE SEQUENCE</scope>
    <source>
        <strain evidence="2">LEGE 07310</strain>
    </source>
</reference>
<feature type="compositionally biased region" description="Basic and acidic residues" evidence="1">
    <location>
        <begin position="316"/>
        <end position="333"/>
    </location>
</feature>
<feature type="compositionally biased region" description="Low complexity" evidence="1">
    <location>
        <begin position="49"/>
        <end position="59"/>
    </location>
</feature>
<feature type="region of interest" description="Disordered" evidence="1">
    <location>
        <begin position="1"/>
        <end position="91"/>
    </location>
</feature>
<feature type="region of interest" description="Disordered" evidence="1">
    <location>
        <begin position="176"/>
        <end position="222"/>
    </location>
</feature>
<dbReference type="AlphaFoldDB" id="A0A8J7AU37"/>
<evidence type="ECO:0000256" key="1">
    <source>
        <dbReference type="SAM" id="MobiDB-lite"/>
    </source>
</evidence>
<evidence type="ECO:0000313" key="2">
    <source>
        <dbReference type="EMBL" id="MBE9076653.1"/>
    </source>
</evidence>
<dbReference type="RefSeq" id="WP_193905317.1">
    <property type="nucleotide sequence ID" value="NZ_JADEXG010000008.1"/>
</dbReference>